<evidence type="ECO:0000313" key="5">
    <source>
        <dbReference type="Proteomes" id="UP000646827"/>
    </source>
</evidence>
<feature type="compositionally biased region" description="Polar residues" evidence="2">
    <location>
        <begin position="250"/>
        <end position="265"/>
    </location>
</feature>
<gene>
    <name evidence="4" type="ORF">INT45_010700</name>
</gene>
<feature type="region of interest" description="Disordered" evidence="2">
    <location>
        <begin position="242"/>
        <end position="387"/>
    </location>
</feature>
<feature type="domain" description="BAG" evidence="3">
    <location>
        <begin position="452"/>
        <end position="503"/>
    </location>
</feature>
<feature type="compositionally biased region" description="Polar residues" evidence="2">
    <location>
        <begin position="274"/>
        <end position="285"/>
    </location>
</feature>
<feature type="compositionally biased region" description="Low complexity" evidence="2">
    <location>
        <begin position="347"/>
        <end position="361"/>
    </location>
</feature>
<name>A0A8H7S379_9FUNG</name>
<feature type="compositionally biased region" description="Basic and acidic residues" evidence="2">
    <location>
        <begin position="500"/>
        <end position="509"/>
    </location>
</feature>
<feature type="region of interest" description="Disordered" evidence="2">
    <location>
        <begin position="80"/>
        <end position="99"/>
    </location>
</feature>
<evidence type="ECO:0000259" key="3">
    <source>
        <dbReference type="PROSITE" id="PS51035"/>
    </source>
</evidence>
<comment type="caution">
    <text evidence="4">The sequence shown here is derived from an EMBL/GenBank/DDBJ whole genome shotgun (WGS) entry which is preliminary data.</text>
</comment>
<dbReference type="Gene3D" id="1.20.58.120">
    <property type="entry name" value="BAG domain"/>
    <property type="match status" value="1"/>
</dbReference>
<dbReference type="SUPFAM" id="SSF63491">
    <property type="entry name" value="BAG domain"/>
    <property type="match status" value="1"/>
</dbReference>
<feature type="compositionally biased region" description="Basic and acidic residues" evidence="2">
    <location>
        <begin position="422"/>
        <end position="436"/>
    </location>
</feature>
<dbReference type="InterPro" id="IPR036533">
    <property type="entry name" value="BAG_dom_sf"/>
</dbReference>
<dbReference type="EMBL" id="JAEPRB010000124">
    <property type="protein sequence ID" value="KAG2220947.1"/>
    <property type="molecule type" value="Genomic_DNA"/>
</dbReference>
<proteinExistence type="predicted"/>
<feature type="region of interest" description="Disordered" evidence="2">
    <location>
        <begin position="35"/>
        <end position="58"/>
    </location>
</feature>
<organism evidence="4 5">
    <name type="scientific">Circinella minor</name>
    <dbReference type="NCBI Taxonomy" id="1195481"/>
    <lineage>
        <taxon>Eukaryota</taxon>
        <taxon>Fungi</taxon>
        <taxon>Fungi incertae sedis</taxon>
        <taxon>Mucoromycota</taxon>
        <taxon>Mucoromycotina</taxon>
        <taxon>Mucoromycetes</taxon>
        <taxon>Mucorales</taxon>
        <taxon>Lichtheimiaceae</taxon>
        <taxon>Circinella</taxon>
    </lineage>
</organism>
<dbReference type="PROSITE" id="PS51035">
    <property type="entry name" value="BAG"/>
    <property type="match status" value="1"/>
</dbReference>
<protein>
    <recommendedName>
        <fullName evidence="3">BAG domain-containing protein</fullName>
    </recommendedName>
</protein>
<evidence type="ECO:0000256" key="1">
    <source>
        <dbReference type="SAM" id="Coils"/>
    </source>
</evidence>
<dbReference type="AlphaFoldDB" id="A0A8H7S379"/>
<keyword evidence="5" id="KW-1185">Reference proteome</keyword>
<feature type="compositionally biased region" description="Basic and acidic residues" evidence="2">
    <location>
        <begin position="292"/>
        <end position="309"/>
    </location>
</feature>
<keyword evidence="1" id="KW-0175">Coiled coil</keyword>
<dbReference type="Proteomes" id="UP000646827">
    <property type="component" value="Unassembled WGS sequence"/>
</dbReference>
<evidence type="ECO:0000256" key="2">
    <source>
        <dbReference type="SAM" id="MobiDB-lite"/>
    </source>
</evidence>
<sequence length="529" mass="62893">MEIHFPTFTIAQHHQQPTIEPFGFLVDDFSSPFIQQHPHHTSSPFSMYHHQHRQPQYYHNDDDEDVELVIFKNGSLYNRPLQQERSQRRRRQQLYQQQQLQAQESRRQRSLQQVEQALKYQYLQELVEKEQLERQRQRLQQKVLLERQQEQLRQQRQQELLRRQQEEQRKQDQIRRQQEFLLYRQQQQQQQRLRQQQEAELYRRQLIEELIDREQKRPRIDHQQQHPLFTFLFGNDDSDIEMDEEKQEPLSEQEQSHTASVSRTIPIQGPAEDSGSNLVRIQQEIQSDEEFGEVHGSPDTEEEKEHEMEIEIQQEQDDEQQEDQQSDNESHPYAIAFLFDNDDESNSSPIASVPKPSSSSSFKDRTTKQPSNNEEDMWEHVSTEDNDNDLVNKFLQLEILGEQLKELDEKQESTIPKTKLQFIEHRDDENDQRQFDDNSSIKSGQITASSPDNRQFLGLEDEVMRVMLQIDAIESNGNKSIRKERKALIRKAERLLAKMDEHKQNEWERISVSSASSSSSSSSPSSPSV</sequence>
<feature type="compositionally biased region" description="Polar residues" evidence="2">
    <location>
        <begin position="437"/>
        <end position="453"/>
    </location>
</feature>
<accession>A0A8H7S379</accession>
<feature type="region of interest" description="Disordered" evidence="2">
    <location>
        <begin position="500"/>
        <end position="529"/>
    </location>
</feature>
<dbReference type="InterPro" id="IPR003103">
    <property type="entry name" value="BAG_domain"/>
</dbReference>
<dbReference type="GO" id="GO:0051087">
    <property type="term" value="F:protein-folding chaperone binding"/>
    <property type="evidence" value="ECO:0007669"/>
    <property type="project" value="InterPro"/>
</dbReference>
<feature type="compositionally biased region" description="Low complexity" evidence="2">
    <location>
        <begin position="511"/>
        <end position="529"/>
    </location>
</feature>
<dbReference type="Pfam" id="PF02179">
    <property type="entry name" value="BAG"/>
    <property type="match status" value="1"/>
</dbReference>
<evidence type="ECO:0000313" key="4">
    <source>
        <dbReference type="EMBL" id="KAG2220947.1"/>
    </source>
</evidence>
<feature type="compositionally biased region" description="Acidic residues" evidence="2">
    <location>
        <begin position="310"/>
        <end position="326"/>
    </location>
</feature>
<reference evidence="4 5" key="1">
    <citation type="submission" date="2020-12" db="EMBL/GenBank/DDBJ databases">
        <title>Metabolic potential, ecology and presence of endohyphal bacteria is reflected in genomic diversity of Mucoromycotina.</title>
        <authorList>
            <person name="Muszewska A."/>
            <person name="Okrasinska A."/>
            <person name="Steczkiewicz K."/>
            <person name="Drgas O."/>
            <person name="Orlowska M."/>
            <person name="Perlinska-Lenart U."/>
            <person name="Aleksandrzak-Piekarczyk T."/>
            <person name="Szatraj K."/>
            <person name="Zielenkiewicz U."/>
            <person name="Pilsyk S."/>
            <person name="Malc E."/>
            <person name="Mieczkowski P."/>
            <person name="Kruszewska J.S."/>
            <person name="Biernat P."/>
            <person name="Pawlowska J."/>
        </authorList>
    </citation>
    <scope>NUCLEOTIDE SEQUENCE [LARGE SCALE GENOMIC DNA]</scope>
    <source>
        <strain evidence="4 5">CBS 142.35</strain>
    </source>
</reference>
<feature type="coiled-coil region" evidence="1">
    <location>
        <begin position="122"/>
        <end position="205"/>
    </location>
</feature>
<dbReference type="OrthoDB" id="333905at2759"/>
<feature type="region of interest" description="Disordered" evidence="2">
    <location>
        <begin position="409"/>
        <end position="454"/>
    </location>
</feature>